<dbReference type="EMBL" id="JAPDMZ010000152">
    <property type="protein sequence ID" value="KAK0547769.1"/>
    <property type="molecule type" value="Genomic_DNA"/>
</dbReference>
<feature type="compositionally biased region" description="Low complexity" evidence="1">
    <location>
        <begin position="66"/>
        <end position="81"/>
    </location>
</feature>
<proteinExistence type="predicted"/>
<gene>
    <name evidence="2" type="ORF">OC846_004732</name>
</gene>
<organism evidence="2 3">
    <name type="scientific">Tilletia horrida</name>
    <dbReference type="NCBI Taxonomy" id="155126"/>
    <lineage>
        <taxon>Eukaryota</taxon>
        <taxon>Fungi</taxon>
        <taxon>Dikarya</taxon>
        <taxon>Basidiomycota</taxon>
        <taxon>Ustilaginomycotina</taxon>
        <taxon>Exobasidiomycetes</taxon>
        <taxon>Tilletiales</taxon>
        <taxon>Tilletiaceae</taxon>
        <taxon>Tilletia</taxon>
    </lineage>
</organism>
<comment type="caution">
    <text evidence="2">The sequence shown here is derived from an EMBL/GenBank/DDBJ whole genome shotgun (WGS) entry which is preliminary data.</text>
</comment>
<accession>A0AAN6GPR3</accession>
<feature type="compositionally biased region" description="Low complexity" evidence="1">
    <location>
        <begin position="15"/>
        <end position="50"/>
    </location>
</feature>
<dbReference type="Proteomes" id="UP001176517">
    <property type="component" value="Unassembled WGS sequence"/>
</dbReference>
<sequence length="81" mass="7899">MAVSDKLQKEYPAPSNSSSSSSSGSATSSSSSSSSGGSSASTLTSDDSSAGKPRRFGIRLLDRVETPPTTATNAGGAAPAT</sequence>
<reference evidence="2" key="1">
    <citation type="journal article" date="2023" name="PhytoFront">
        <title>Draft Genome Resources of Seven Strains of Tilletia horrida, Causal Agent of Kernel Smut of Rice.</title>
        <authorList>
            <person name="Khanal S."/>
            <person name="Antony Babu S."/>
            <person name="Zhou X.G."/>
        </authorList>
    </citation>
    <scope>NUCLEOTIDE SEQUENCE</scope>
    <source>
        <strain evidence="2">TX6</strain>
    </source>
</reference>
<dbReference type="AlphaFoldDB" id="A0AAN6GPR3"/>
<name>A0AAN6GPR3_9BASI</name>
<protein>
    <submittedName>
        <fullName evidence="2">Uncharacterized protein</fullName>
    </submittedName>
</protein>
<feature type="region of interest" description="Disordered" evidence="1">
    <location>
        <begin position="1"/>
        <end position="81"/>
    </location>
</feature>
<evidence type="ECO:0000313" key="3">
    <source>
        <dbReference type="Proteomes" id="UP001176517"/>
    </source>
</evidence>
<evidence type="ECO:0000313" key="2">
    <source>
        <dbReference type="EMBL" id="KAK0547769.1"/>
    </source>
</evidence>
<keyword evidence="3" id="KW-1185">Reference proteome</keyword>
<evidence type="ECO:0000256" key="1">
    <source>
        <dbReference type="SAM" id="MobiDB-lite"/>
    </source>
</evidence>